<organism evidence="3 4">
    <name type="scientific">Hydnum rufescens UP504</name>
    <dbReference type="NCBI Taxonomy" id="1448309"/>
    <lineage>
        <taxon>Eukaryota</taxon>
        <taxon>Fungi</taxon>
        <taxon>Dikarya</taxon>
        <taxon>Basidiomycota</taxon>
        <taxon>Agaricomycotina</taxon>
        <taxon>Agaricomycetes</taxon>
        <taxon>Cantharellales</taxon>
        <taxon>Hydnaceae</taxon>
        <taxon>Hydnum</taxon>
    </lineage>
</organism>
<feature type="domain" description="DUF6589" evidence="2">
    <location>
        <begin position="6"/>
        <end position="434"/>
    </location>
</feature>
<evidence type="ECO:0000256" key="1">
    <source>
        <dbReference type="SAM" id="MobiDB-lite"/>
    </source>
</evidence>
<proteinExistence type="predicted"/>
<dbReference type="InterPro" id="IPR046496">
    <property type="entry name" value="DUF6589"/>
</dbReference>
<feature type="region of interest" description="Disordered" evidence="1">
    <location>
        <begin position="474"/>
        <end position="496"/>
    </location>
</feature>
<dbReference type="Pfam" id="PF20231">
    <property type="entry name" value="DUF6589"/>
    <property type="match status" value="1"/>
</dbReference>
<dbReference type="AlphaFoldDB" id="A0A9P6DLE0"/>
<name>A0A9P6DLE0_9AGAM</name>
<evidence type="ECO:0000313" key="4">
    <source>
        <dbReference type="Proteomes" id="UP000886523"/>
    </source>
</evidence>
<reference evidence="3" key="1">
    <citation type="journal article" date="2020" name="Nat. Commun.">
        <title>Large-scale genome sequencing of mycorrhizal fungi provides insights into the early evolution of symbiotic traits.</title>
        <authorList>
            <person name="Miyauchi S."/>
            <person name="Kiss E."/>
            <person name="Kuo A."/>
            <person name="Drula E."/>
            <person name="Kohler A."/>
            <person name="Sanchez-Garcia M."/>
            <person name="Morin E."/>
            <person name="Andreopoulos B."/>
            <person name="Barry K.W."/>
            <person name="Bonito G."/>
            <person name="Buee M."/>
            <person name="Carver A."/>
            <person name="Chen C."/>
            <person name="Cichocki N."/>
            <person name="Clum A."/>
            <person name="Culley D."/>
            <person name="Crous P.W."/>
            <person name="Fauchery L."/>
            <person name="Girlanda M."/>
            <person name="Hayes R.D."/>
            <person name="Keri Z."/>
            <person name="LaButti K."/>
            <person name="Lipzen A."/>
            <person name="Lombard V."/>
            <person name="Magnuson J."/>
            <person name="Maillard F."/>
            <person name="Murat C."/>
            <person name="Nolan M."/>
            <person name="Ohm R.A."/>
            <person name="Pangilinan J."/>
            <person name="Pereira M.F."/>
            <person name="Perotto S."/>
            <person name="Peter M."/>
            <person name="Pfister S."/>
            <person name="Riley R."/>
            <person name="Sitrit Y."/>
            <person name="Stielow J.B."/>
            <person name="Szollosi G."/>
            <person name="Zifcakova L."/>
            <person name="Stursova M."/>
            <person name="Spatafora J.W."/>
            <person name="Tedersoo L."/>
            <person name="Vaario L.M."/>
            <person name="Yamada A."/>
            <person name="Yan M."/>
            <person name="Wang P."/>
            <person name="Xu J."/>
            <person name="Bruns T."/>
            <person name="Baldrian P."/>
            <person name="Vilgalys R."/>
            <person name="Dunand C."/>
            <person name="Henrissat B."/>
            <person name="Grigoriev I.V."/>
            <person name="Hibbett D."/>
            <person name="Nagy L.G."/>
            <person name="Martin F.M."/>
        </authorList>
    </citation>
    <scope>NUCLEOTIDE SEQUENCE</scope>
    <source>
        <strain evidence="3">UP504</strain>
    </source>
</reference>
<keyword evidence="4" id="KW-1185">Reference proteome</keyword>
<protein>
    <recommendedName>
        <fullName evidence="2">DUF6589 domain-containing protein</fullName>
    </recommendedName>
</protein>
<evidence type="ECO:0000313" key="3">
    <source>
        <dbReference type="EMBL" id="KAF9502973.1"/>
    </source>
</evidence>
<dbReference type="OrthoDB" id="3266963at2759"/>
<accession>A0A9P6DLE0</accession>
<comment type="caution">
    <text evidence="3">The sequence shown here is derived from an EMBL/GenBank/DDBJ whole genome shotgun (WGS) entry which is preliminary data.</text>
</comment>
<gene>
    <name evidence="3" type="ORF">BS47DRAFT_1455090</name>
</gene>
<evidence type="ECO:0000259" key="2">
    <source>
        <dbReference type="Pfam" id="PF20231"/>
    </source>
</evidence>
<dbReference type="EMBL" id="MU129494">
    <property type="protein sequence ID" value="KAF9502973.1"/>
    <property type="molecule type" value="Genomic_DNA"/>
</dbReference>
<dbReference type="Proteomes" id="UP000886523">
    <property type="component" value="Unassembled WGS sequence"/>
</dbReference>
<sequence length="496" mass="56729">MLKDRIDEKHLCQVMALHCISFLIEDSPSLLCHKKWVTSQFENNLSKHRMREGRKTTIHPLATSDINEATIGGNKDVIDNILLKQLSLSEEDIKKVLIIIGGDQSTIEKMRTLKSYLADCPHGYPTYDWVIPLIQLWHMHTNTRETSTYSGVNNLLRRGVKNITRPDFYPAQRLVFETLKEEVLDCWRIIAHADDLDLHFETHNIEDIYAVAQSLVDQYMTRASVDRACRGGRFWTTARGEPWGMNSHAYDTEEDDIEMDTDMIAGDQDDNQSESSNSSEALMGDIVLANSITRMRDAMLHYEFTHAIASGDIGRALEVMNVWLFTFTGCGVAKYSNELLELACNFEFEYHEELKTAIKNNWLMNLTGHPGTWFPMDLGQEHNIKQLKTMVDRHNKSFDDPFFANIVSTAIVAFIVTKRLVPETVGLSKRSETHGTHQSGGISRALCRMMAQVEPHIFHEGCCKQESPKRLCHSPRLLNQGRKERATESIRRLRSD</sequence>
<feature type="compositionally biased region" description="Basic and acidic residues" evidence="1">
    <location>
        <begin position="481"/>
        <end position="496"/>
    </location>
</feature>